<evidence type="ECO:0000256" key="5">
    <source>
        <dbReference type="ARBA" id="ARBA00023242"/>
    </source>
</evidence>
<dbReference type="PROSITE" id="PS50048">
    <property type="entry name" value="ZN2_CY6_FUNGAL_2"/>
    <property type="match status" value="1"/>
</dbReference>
<keyword evidence="2" id="KW-0805">Transcription regulation</keyword>
<dbReference type="Proteomes" id="UP000800200">
    <property type="component" value="Unassembled WGS sequence"/>
</dbReference>
<dbReference type="InterPro" id="IPR036864">
    <property type="entry name" value="Zn2-C6_fun-type_DNA-bd_sf"/>
</dbReference>
<evidence type="ECO:0000313" key="8">
    <source>
        <dbReference type="EMBL" id="KAF2189498.1"/>
    </source>
</evidence>
<dbReference type="InterPro" id="IPR001138">
    <property type="entry name" value="Zn2Cys6_DnaBD"/>
</dbReference>
<sequence length="371" mass="41519">MVETQNEKLHTACDECRTRKLKCSGELPQCSRCEREGIRCVYSPQKQMGRPRKRRRDDVGTPAERFSEDHSNISRSNFSDLELISPPEFNDLSGFSDIQENGIVNSLVPHDDSTLANVYTQGLTSEFGFGINPMIDPSLWNATATSPKFDSPIALELNQPAEAPCTCLSIMYLTLTDLQTMTSFAFPGVVPTLRQAINTASLIMQCEKCPKEPFSAIQNVMTLSSLLSALAARFHKVLHEIDIEADRLERTGEKKPFRIGDTNPALQHLHTGTPDCPMSFNIELEAKDWRQLAKKALKTEVLGGGSNPTPLSTLLDQMEARQRRWHTDNTNHEERARIFGSQNMCSAKGNDATCLRMVNQVRGMVANMVWE</sequence>
<feature type="region of interest" description="Disordered" evidence="6">
    <location>
        <begin position="45"/>
        <end position="71"/>
    </location>
</feature>
<accession>A0A6A6EFS7</accession>
<feature type="domain" description="Zn(2)-C6 fungal-type" evidence="7">
    <location>
        <begin position="12"/>
        <end position="42"/>
    </location>
</feature>
<keyword evidence="5" id="KW-0539">Nucleus</keyword>
<dbReference type="PANTHER" id="PTHR47540">
    <property type="entry name" value="THIAMINE REPRESSIBLE GENES REGULATORY PROTEIN THI5"/>
    <property type="match status" value="1"/>
</dbReference>
<dbReference type="PRINTS" id="PR00755">
    <property type="entry name" value="AFLATOXINBRP"/>
</dbReference>
<organism evidence="8 9">
    <name type="scientific">Zopfia rhizophila CBS 207.26</name>
    <dbReference type="NCBI Taxonomy" id="1314779"/>
    <lineage>
        <taxon>Eukaryota</taxon>
        <taxon>Fungi</taxon>
        <taxon>Dikarya</taxon>
        <taxon>Ascomycota</taxon>
        <taxon>Pezizomycotina</taxon>
        <taxon>Dothideomycetes</taxon>
        <taxon>Dothideomycetes incertae sedis</taxon>
        <taxon>Zopfiaceae</taxon>
        <taxon>Zopfia</taxon>
    </lineage>
</organism>
<evidence type="ECO:0000313" key="9">
    <source>
        <dbReference type="Proteomes" id="UP000800200"/>
    </source>
</evidence>
<dbReference type="SMART" id="SM00066">
    <property type="entry name" value="GAL4"/>
    <property type="match status" value="1"/>
</dbReference>
<evidence type="ECO:0000256" key="2">
    <source>
        <dbReference type="ARBA" id="ARBA00023015"/>
    </source>
</evidence>
<dbReference type="GO" id="GO:0043565">
    <property type="term" value="F:sequence-specific DNA binding"/>
    <property type="evidence" value="ECO:0007669"/>
    <property type="project" value="TreeGrafter"/>
</dbReference>
<dbReference type="GO" id="GO:0008270">
    <property type="term" value="F:zinc ion binding"/>
    <property type="evidence" value="ECO:0007669"/>
    <property type="project" value="InterPro"/>
</dbReference>
<evidence type="ECO:0000259" key="7">
    <source>
        <dbReference type="PROSITE" id="PS50048"/>
    </source>
</evidence>
<dbReference type="AlphaFoldDB" id="A0A6A6EFS7"/>
<evidence type="ECO:0000256" key="4">
    <source>
        <dbReference type="ARBA" id="ARBA00023163"/>
    </source>
</evidence>
<evidence type="ECO:0000256" key="3">
    <source>
        <dbReference type="ARBA" id="ARBA00023125"/>
    </source>
</evidence>
<name>A0A6A6EFS7_9PEZI</name>
<gene>
    <name evidence="8" type="ORF">K469DRAFT_658388</name>
</gene>
<dbReference type="GO" id="GO:0045944">
    <property type="term" value="P:positive regulation of transcription by RNA polymerase II"/>
    <property type="evidence" value="ECO:0007669"/>
    <property type="project" value="TreeGrafter"/>
</dbReference>
<reference evidence="8" key="1">
    <citation type="journal article" date="2020" name="Stud. Mycol.">
        <title>101 Dothideomycetes genomes: a test case for predicting lifestyles and emergence of pathogens.</title>
        <authorList>
            <person name="Haridas S."/>
            <person name="Albert R."/>
            <person name="Binder M."/>
            <person name="Bloem J."/>
            <person name="Labutti K."/>
            <person name="Salamov A."/>
            <person name="Andreopoulos B."/>
            <person name="Baker S."/>
            <person name="Barry K."/>
            <person name="Bills G."/>
            <person name="Bluhm B."/>
            <person name="Cannon C."/>
            <person name="Castanera R."/>
            <person name="Culley D."/>
            <person name="Daum C."/>
            <person name="Ezra D."/>
            <person name="Gonzalez J."/>
            <person name="Henrissat B."/>
            <person name="Kuo A."/>
            <person name="Liang C."/>
            <person name="Lipzen A."/>
            <person name="Lutzoni F."/>
            <person name="Magnuson J."/>
            <person name="Mondo S."/>
            <person name="Nolan M."/>
            <person name="Ohm R."/>
            <person name="Pangilinan J."/>
            <person name="Park H.-J."/>
            <person name="Ramirez L."/>
            <person name="Alfaro M."/>
            <person name="Sun H."/>
            <person name="Tritt A."/>
            <person name="Yoshinaga Y."/>
            <person name="Zwiers L.-H."/>
            <person name="Turgeon B."/>
            <person name="Goodwin S."/>
            <person name="Spatafora J."/>
            <person name="Crous P."/>
            <person name="Grigoriev I."/>
        </authorList>
    </citation>
    <scope>NUCLEOTIDE SEQUENCE</scope>
    <source>
        <strain evidence="8">CBS 207.26</strain>
    </source>
</reference>
<keyword evidence="3" id="KW-0238">DNA-binding</keyword>
<dbReference type="SUPFAM" id="SSF57701">
    <property type="entry name" value="Zn2/Cys6 DNA-binding domain"/>
    <property type="match status" value="1"/>
</dbReference>
<dbReference type="PROSITE" id="PS00463">
    <property type="entry name" value="ZN2_CY6_FUNGAL_1"/>
    <property type="match status" value="1"/>
</dbReference>
<keyword evidence="9" id="KW-1185">Reference proteome</keyword>
<dbReference type="Gene3D" id="4.10.240.10">
    <property type="entry name" value="Zn(2)-C6 fungal-type DNA-binding domain"/>
    <property type="match status" value="1"/>
</dbReference>
<dbReference type="CDD" id="cd00067">
    <property type="entry name" value="GAL4"/>
    <property type="match status" value="1"/>
</dbReference>
<dbReference type="GO" id="GO:0005634">
    <property type="term" value="C:nucleus"/>
    <property type="evidence" value="ECO:0007669"/>
    <property type="project" value="UniProtKB-SubCell"/>
</dbReference>
<dbReference type="EMBL" id="ML994620">
    <property type="protein sequence ID" value="KAF2189498.1"/>
    <property type="molecule type" value="Genomic_DNA"/>
</dbReference>
<evidence type="ECO:0000256" key="6">
    <source>
        <dbReference type="SAM" id="MobiDB-lite"/>
    </source>
</evidence>
<dbReference type="OrthoDB" id="4356994at2759"/>
<dbReference type="Pfam" id="PF00172">
    <property type="entry name" value="Zn_clus"/>
    <property type="match status" value="1"/>
</dbReference>
<proteinExistence type="predicted"/>
<dbReference type="InterPro" id="IPR051711">
    <property type="entry name" value="Stress_Response_Reg"/>
</dbReference>
<evidence type="ECO:0000256" key="1">
    <source>
        <dbReference type="ARBA" id="ARBA00004123"/>
    </source>
</evidence>
<keyword evidence="4" id="KW-0804">Transcription</keyword>
<protein>
    <recommendedName>
        <fullName evidence="7">Zn(2)-C6 fungal-type domain-containing protein</fullName>
    </recommendedName>
</protein>
<comment type="subcellular location">
    <subcellularLocation>
        <location evidence="1">Nucleus</location>
    </subcellularLocation>
</comment>
<dbReference type="PANTHER" id="PTHR47540:SF4">
    <property type="entry name" value="TRANSCRIPTION FACTOR RGLT"/>
    <property type="match status" value="1"/>
</dbReference>
<dbReference type="GO" id="GO:0000981">
    <property type="term" value="F:DNA-binding transcription factor activity, RNA polymerase II-specific"/>
    <property type="evidence" value="ECO:0007669"/>
    <property type="project" value="InterPro"/>
</dbReference>